<keyword evidence="7" id="KW-0862">Zinc</keyword>
<comment type="catalytic activity">
    <reaction evidence="1">
        <text>S-ubiquitinyl-[E2 ubiquitin-conjugating enzyme]-L-cysteine + [acceptor protein]-L-lysine = [E2 ubiquitin-conjugating enzyme]-L-cysteine + N(6)-ubiquitinyl-[acceptor protein]-L-lysine.</text>
        <dbReference type="EC" id="2.3.2.27"/>
    </reaction>
</comment>
<evidence type="ECO:0000256" key="3">
    <source>
        <dbReference type="ARBA" id="ARBA00022679"/>
    </source>
</evidence>
<evidence type="ECO:0000256" key="2">
    <source>
        <dbReference type="ARBA" id="ARBA00012483"/>
    </source>
</evidence>
<evidence type="ECO:0000256" key="1">
    <source>
        <dbReference type="ARBA" id="ARBA00000900"/>
    </source>
</evidence>
<evidence type="ECO:0000256" key="4">
    <source>
        <dbReference type="ARBA" id="ARBA00022723"/>
    </source>
</evidence>
<feature type="region of interest" description="Disordered" evidence="9">
    <location>
        <begin position="75"/>
        <end position="132"/>
    </location>
</feature>
<dbReference type="Pfam" id="PF13639">
    <property type="entry name" value="zf-RING_2"/>
    <property type="match status" value="1"/>
</dbReference>
<keyword evidence="5 8" id="KW-0863">Zinc-finger</keyword>
<keyword evidence="3" id="KW-0808">Transferase</keyword>
<protein>
    <recommendedName>
        <fullName evidence="2">RING-type E3 ubiquitin transferase</fullName>
        <ecNumber evidence="2">2.3.2.27</ecNumber>
    </recommendedName>
</protein>
<accession>A0A438F5R9</accession>
<proteinExistence type="predicted"/>
<evidence type="ECO:0000259" key="10">
    <source>
        <dbReference type="PROSITE" id="PS50089"/>
    </source>
</evidence>
<dbReference type="EC" id="2.3.2.27" evidence="2"/>
<dbReference type="GO" id="GO:0061630">
    <property type="term" value="F:ubiquitin protein ligase activity"/>
    <property type="evidence" value="ECO:0007669"/>
    <property type="project" value="UniProtKB-EC"/>
</dbReference>
<evidence type="ECO:0000313" key="11">
    <source>
        <dbReference type="EMBL" id="RVW55369.1"/>
    </source>
</evidence>
<keyword evidence="4" id="KW-0479">Metal-binding</keyword>
<feature type="compositionally biased region" description="Polar residues" evidence="9">
    <location>
        <begin position="102"/>
        <end position="119"/>
    </location>
</feature>
<gene>
    <name evidence="11" type="primary">HIP1_5</name>
    <name evidence="11" type="ORF">CK203_078425</name>
</gene>
<dbReference type="SUPFAM" id="SSF57850">
    <property type="entry name" value="RING/U-box"/>
    <property type="match status" value="1"/>
</dbReference>
<evidence type="ECO:0000256" key="5">
    <source>
        <dbReference type="ARBA" id="ARBA00022771"/>
    </source>
</evidence>
<comment type="caution">
    <text evidence="11">The sequence shown here is derived from an EMBL/GenBank/DDBJ whole genome shotgun (WGS) entry which is preliminary data.</text>
</comment>
<feature type="region of interest" description="Disordered" evidence="9">
    <location>
        <begin position="1"/>
        <end position="49"/>
    </location>
</feature>
<sequence>MEGNERRQGSNPHDPSVKRRSPDSGLSSSDRLQEESMSSSSFDSATPGVQRMQTSNMLAGSSSAAGTGEIFERRIRQRTIPNPENLVSSAPIAPEQRGQHSGELNTEQGGQQNNRSLQLRGSLPQRDPTRNPGWIIIIPDTALAGRVPQVGDPRVRTRLISEVRNAMRLQGSGGTIQYQSHIRVPGHWWLFGVICQPEDEDDEDDEMHLDIDSMSYEELLALGEHIGSVSTGSEEYADDDGVGNLDCGHVYHVACIKEWLAQKNSCPICKNTALAT</sequence>
<dbReference type="InterPro" id="IPR045191">
    <property type="entry name" value="MBR1/2-like"/>
</dbReference>
<dbReference type="InterPro" id="IPR001841">
    <property type="entry name" value="Znf_RING"/>
</dbReference>
<feature type="compositionally biased region" description="Low complexity" evidence="9">
    <location>
        <begin position="27"/>
        <end position="44"/>
    </location>
</feature>
<feature type="compositionally biased region" description="Polar residues" evidence="9">
    <location>
        <begin position="79"/>
        <end position="88"/>
    </location>
</feature>
<dbReference type="PANTHER" id="PTHR22937">
    <property type="entry name" value="E3 UBIQUITIN-PROTEIN LIGASE RNF165"/>
    <property type="match status" value="1"/>
</dbReference>
<organism evidence="11 12">
    <name type="scientific">Vitis vinifera</name>
    <name type="common">Grape</name>
    <dbReference type="NCBI Taxonomy" id="29760"/>
    <lineage>
        <taxon>Eukaryota</taxon>
        <taxon>Viridiplantae</taxon>
        <taxon>Streptophyta</taxon>
        <taxon>Embryophyta</taxon>
        <taxon>Tracheophyta</taxon>
        <taxon>Spermatophyta</taxon>
        <taxon>Magnoliopsida</taxon>
        <taxon>eudicotyledons</taxon>
        <taxon>Gunneridae</taxon>
        <taxon>Pentapetalae</taxon>
        <taxon>rosids</taxon>
        <taxon>Vitales</taxon>
        <taxon>Vitaceae</taxon>
        <taxon>Viteae</taxon>
        <taxon>Vitis</taxon>
    </lineage>
</organism>
<dbReference type="AlphaFoldDB" id="A0A438F5R9"/>
<feature type="domain" description="RING-type" evidence="10">
    <location>
        <begin position="245"/>
        <end position="270"/>
    </location>
</feature>
<dbReference type="Gene3D" id="3.30.40.10">
    <property type="entry name" value="Zinc/RING finger domain, C3HC4 (zinc finger)"/>
    <property type="match status" value="1"/>
</dbReference>
<evidence type="ECO:0000313" key="12">
    <source>
        <dbReference type="Proteomes" id="UP000288805"/>
    </source>
</evidence>
<dbReference type="PANTHER" id="PTHR22937:SF224">
    <property type="entry name" value="E3 UBIQUITIN-PROTEIN LIGASE MBR1-RELATED"/>
    <property type="match status" value="1"/>
</dbReference>
<evidence type="ECO:0000256" key="8">
    <source>
        <dbReference type="PROSITE-ProRule" id="PRU00175"/>
    </source>
</evidence>
<evidence type="ECO:0000256" key="9">
    <source>
        <dbReference type="SAM" id="MobiDB-lite"/>
    </source>
</evidence>
<evidence type="ECO:0000256" key="7">
    <source>
        <dbReference type="ARBA" id="ARBA00022833"/>
    </source>
</evidence>
<dbReference type="InterPro" id="IPR013083">
    <property type="entry name" value="Znf_RING/FYVE/PHD"/>
</dbReference>
<dbReference type="EMBL" id="QGNW01001117">
    <property type="protein sequence ID" value="RVW55369.1"/>
    <property type="molecule type" value="Genomic_DNA"/>
</dbReference>
<dbReference type="Proteomes" id="UP000288805">
    <property type="component" value="Unassembled WGS sequence"/>
</dbReference>
<keyword evidence="6" id="KW-0833">Ubl conjugation pathway</keyword>
<name>A0A438F5R9_VITVI</name>
<reference evidence="11 12" key="1">
    <citation type="journal article" date="2018" name="PLoS Genet.">
        <title>Population sequencing reveals clonal diversity and ancestral inbreeding in the grapevine cultivar Chardonnay.</title>
        <authorList>
            <person name="Roach M.J."/>
            <person name="Johnson D.L."/>
            <person name="Bohlmann J."/>
            <person name="van Vuuren H.J."/>
            <person name="Jones S.J."/>
            <person name="Pretorius I.S."/>
            <person name="Schmidt S.A."/>
            <person name="Borneman A.R."/>
        </authorList>
    </citation>
    <scope>NUCLEOTIDE SEQUENCE [LARGE SCALE GENOMIC DNA]</scope>
    <source>
        <strain evidence="12">cv. Chardonnay</strain>
        <tissue evidence="11">Leaf</tissue>
    </source>
</reference>
<evidence type="ECO:0000256" key="6">
    <source>
        <dbReference type="ARBA" id="ARBA00022786"/>
    </source>
</evidence>
<dbReference type="PROSITE" id="PS50089">
    <property type="entry name" value="ZF_RING_2"/>
    <property type="match status" value="1"/>
</dbReference>
<dbReference type="GO" id="GO:0008270">
    <property type="term" value="F:zinc ion binding"/>
    <property type="evidence" value="ECO:0007669"/>
    <property type="project" value="UniProtKB-KW"/>
</dbReference>